<evidence type="ECO:0000313" key="2">
    <source>
        <dbReference type="EMBL" id="WBR14198.1"/>
    </source>
</evidence>
<sequence>MPREPTYTPPRRAVSRAKPVESTALLMSPSRTLGRPGTTRPVFRIAKVGPPRESNLRSGPLAARRRSVRVDKAHPRAAPTERLVPQDAAATVDDPLPFAGGRDADGDDTSEYDSVWDDLDDDGDGDDDDGDDDNASGKCTGIASRDRMVETIDDDDGAGTDAPHRQIRCQRRVERSPLSFSLVLPCNPLK</sequence>
<organism evidence="2 3">
    <name type="scientific">Pandoravirus kuranda</name>
    <dbReference type="NCBI Taxonomy" id="3019033"/>
    <lineage>
        <taxon>Viruses</taxon>
        <taxon>Pandoravirus</taxon>
    </lineage>
</organism>
<protein>
    <submittedName>
        <fullName evidence="2">Uncharacterized protein</fullName>
    </submittedName>
</protein>
<dbReference type="EMBL" id="ON887157">
    <property type="protein sequence ID" value="WBR14198.1"/>
    <property type="molecule type" value="Genomic_DNA"/>
</dbReference>
<gene>
    <name evidence="2" type="ORF">pkur_cds_23</name>
</gene>
<reference evidence="2" key="1">
    <citation type="submission" date="2022-06" db="EMBL/GenBank/DDBJ databases">
        <authorList>
            <person name="Legendre M."/>
            <person name="Claverie J.-M."/>
            <person name="Alempic J.-M."/>
            <person name="Abergel C."/>
        </authorList>
    </citation>
    <scope>NUCLEOTIDE SEQUENCE</scope>
    <source>
        <strain evidence="2">Kuranda</strain>
    </source>
</reference>
<name>A0AA95EDY5_9VIRU</name>
<accession>A0AA95EDY5</accession>
<proteinExistence type="predicted"/>
<evidence type="ECO:0000256" key="1">
    <source>
        <dbReference type="SAM" id="MobiDB-lite"/>
    </source>
</evidence>
<dbReference type="Proteomes" id="UP001185135">
    <property type="component" value="Segment"/>
</dbReference>
<feature type="region of interest" description="Disordered" evidence="1">
    <location>
        <begin position="1"/>
        <end position="170"/>
    </location>
</feature>
<evidence type="ECO:0000313" key="3">
    <source>
        <dbReference type="Proteomes" id="UP001185135"/>
    </source>
</evidence>
<feature type="compositionally biased region" description="Acidic residues" evidence="1">
    <location>
        <begin position="105"/>
        <end position="134"/>
    </location>
</feature>